<feature type="domain" description="Core" evidence="9">
    <location>
        <begin position="148"/>
        <end position="253"/>
    </location>
</feature>
<organism evidence="10">
    <name type="scientific">Craspedostauros australis</name>
    <dbReference type="NCBI Taxonomy" id="1486917"/>
    <lineage>
        <taxon>Eukaryota</taxon>
        <taxon>Sar</taxon>
        <taxon>Stramenopiles</taxon>
        <taxon>Ochrophyta</taxon>
        <taxon>Bacillariophyta</taxon>
        <taxon>Bacillariophyceae</taxon>
        <taxon>Bacillariophycidae</taxon>
        <taxon>Naviculales</taxon>
        <taxon>Naviculaceae</taxon>
        <taxon>Craspedostauros</taxon>
    </lineage>
</organism>
<evidence type="ECO:0000313" key="10">
    <source>
        <dbReference type="EMBL" id="CAD8343293.1"/>
    </source>
</evidence>
<accession>A0A7R9ZTG3</accession>
<comment type="similarity">
    <text evidence="3">Belongs to the HesB/IscA family.</text>
</comment>
<evidence type="ECO:0000256" key="6">
    <source>
        <dbReference type="ARBA" id="ARBA00023004"/>
    </source>
</evidence>
<dbReference type="PANTHER" id="PTHR43011">
    <property type="entry name" value="IRON-SULFUR CLUSTER ASSEMBLY 2 HOMOLOG, MITOCHONDRIAL"/>
    <property type="match status" value="1"/>
</dbReference>
<dbReference type="EMBL" id="HBEF01024900">
    <property type="protein sequence ID" value="CAD8343293.1"/>
    <property type="molecule type" value="Transcribed_RNA"/>
</dbReference>
<evidence type="ECO:0000259" key="9">
    <source>
        <dbReference type="Pfam" id="PF01521"/>
    </source>
</evidence>
<sequence length="268" mass="29235">MTTGMTRISLAASKPAALGQRLGAVLCSRPASLSPLTSIRAAAARTTTTTAMPIRQQHTASTIQQPWRITANQAIQSRRHPLAFTRRSMVQITQTKVSQLSPDASIASEPTVTNTSSNINDSADNNNNNNNTTTEFLQQYELVSQEILTVTESCLKQIEVLIQKQPQTGHYLRVYVDAGGCSGFEYKFELCHDDLEDDDIVVATKRDGATRLVVDETSLNFLRGSTIDYVREMIRSSFVVSHNPQSESACGCGSSFAVKNFGSNPALD</sequence>
<dbReference type="InterPro" id="IPR016092">
    <property type="entry name" value="ATAP"/>
</dbReference>
<dbReference type="GO" id="GO:0016226">
    <property type="term" value="P:iron-sulfur cluster assembly"/>
    <property type="evidence" value="ECO:0007669"/>
    <property type="project" value="InterPro"/>
</dbReference>
<name>A0A7R9ZTG3_9STRA</name>
<evidence type="ECO:0000256" key="8">
    <source>
        <dbReference type="SAM" id="MobiDB-lite"/>
    </source>
</evidence>
<evidence type="ECO:0000256" key="5">
    <source>
        <dbReference type="ARBA" id="ARBA00022723"/>
    </source>
</evidence>
<dbReference type="GO" id="GO:0120510">
    <property type="term" value="C:mitochondrial [4Fe-4S] assembly complex"/>
    <property type="evidence" value="ECO:0007669"/>
    <property type="project" value="UniProtKB-ARBA"/>
</dbReference>
<dbReference type="NCBIfam" id="TIGR00049">
    <property type="entry name" value="iron-sulfur cluster assembly accessory protein"/>
    <property type="match status" value="1"/>
</dbReference>
<dbReference type="GO" id="GO:0051537">
    <property type="term" value="F:2 iron, 2 sulfur cluster binding"/>
    <property type="evidence" value="ECO:0007669"/>
    <property type="project" value="TreeGrafter"/>
</dbReference>
<dbReference type="InterPro" id="IPR035903">
    <property type="entry name" value="HesB-like_dom_sf"/>
</dbReference>
<evidence type="ECO:0000256" key="1">
    <source>
        <dbReference type="ARBA" id="ARBA00004173"/>
    </source>
</evidence>
<keyword evidence="6" id="KW-0408">Iron</keyword>
<keyword evidence="4" id="KW-0411">Iron-sulfur</keyword>
<feature type="compositionally biased region" description="Low complexity" evidence="8">
    <location>
        <begin position="113"/>
        <end position="129"/>
    </location>
</feature>
<dbReference type="Pfam" id="PF01521">
    <property type="entry name" value="Fe-S_biosyn"/>
    <property type="match status" value="1"/>
</dbReference>
<feature type="region of interest" description="Disordered" evidence="8">
    <location>
        <begin position="101"/>
        <end position="129"/>
    </location>
</feature>
<gene>
    <name evidence="10" type="ORF">CAUS1442_LOCUS15428</name>
</gene>
<keyword evidence="4" id="KW-0004">4Fe-4S</keyword>
<dbReference type="SUPFAM" id="SSF89360">
    <property type="entry name" value="HesB-like domain"/>
    <property type="match status" value="1"/>
</dbReference>
<evidence type="ECO:0000256" key="3">
    <source>
        <dbReference type="ARBA" id="ARBA00006718"/>
    </source>
</evidence>
<protein>
    <recommendedName>
        <fullName evidence="9">Core domain-containing protein</fullName>
    </recommendedName>
</protein>
<keyword evidence="5" id="KW-0479">Metal-binding</keyword>
<evidence type="ECO:0000256" key="4">
    <source>
        <dbReference type="ARBA" id="ARBA00022485"/>
    </source>
</evidence>
<dbReference type="Gene3D" id="2.60.300.12">
    <property type="entry name" value="HesB-like domain"/>
    <property type="match status" value="1"/>
</dbReference>
<proteinExistence type="inferred from homology"/>
<dbReference type="GO" id="GO:0005506">
    <property type="term" value="F:iron ion binding"/>
    <property type="evidence" value="ECO:0007669"/>
    <property type="project" value="TreeGrafter"/>
</dbReference>
<evidence type="ECO:0000256" key="2">
    <source>
        <dbReference type="ARBA" id="ARBA00005151"/>
    </source>
</evidence>
<evidence type="ECO:0000256" key="7">
    <source>
        <dbReference type="ARBA" id="ARBA00023128"/>
    </source>
</evidence>
<dbReference type="GO" id="GO:0051539">
    <property type="term" value="F:4 iron, 4 sulfur cluster binding"/>
    <property type="evidence" value="ECO:0007669"/>
    <property type="project" value="UniProtKB-KW"/>
</dbReference>
<comment type="pathway">
    <text evidence="2">Cofactor biosynthesis; iron-sulfur cluster biosynthesis.</text>
</comment>
<dbReference type="FunFam" id="2.60.300.12:FF:000006">
    <property type="entry name" value="Iron-sulfur cluster assembly 2 mitochondrial"/>
    <property type="match status" value="1"/>
</dbReference>
<feature type="compositionally biased region" description="Polar residues" evidence="8">
    <location>
        <begin position="101"/>
        <end position="112"/>
    </location>
</feature>
<dbReference type="PANTHER" id="PTHR43011:SF1">
    <property type="entry name" value="IRON-SULFUR CLUSTER ASSEMBLY 2 HOMOLOG, MITOCHONDRIAL"/>
    <property type="match status" value="1"/>
</dbReference>
<dbReference type="InterPro" id="IPR000361">
    <property type="entry name" value="ATAP_core_dom"/>
</dbReference>
<dbReference type="AlphaFoldDB" id="A0A7R9ZTG3"/>
<comment type="subcellular location">
    <subcellularLocation>
        <location evidence="1">Mitochondrion</location>
    </subcellularLocation>
</comment>
<reference evidence="10" key="1">
    <citation type="submission" date="2021-01" db="EMBL/GenBank/DDBJ databases">
        <authorList>
            <person name="Corre E."/>
            <person name="Pelletier E."/>
            <person name="Niang G."/>
            <person name="Scheremetjew M."/>
            <person name="Finn R."/>
            <person name="Kale V."/>
            <person name="Holt S."/>
            <person name="Cochrane G."/>
            <person name="Meng A."/>
            <person name="Brown T."/>
            <person name="Cohen L."/>
        </authorList>
    </citation>
    <scope>NUCLEOTIDE SEQUENCE</scope>
    <source>
        <strain evidence="10">CCMP3328</strain>
    </source>
</reference>
<keyword evidence="7" id="KW-0496">Mitochondrion</keyword>